<evidence type="ECO:0000256" key="13">
    <source>
        <dbReference type="ARBA" id="ARBA00047594"/>
    </source>
</evidence>
<dbReference type="PANTHER" id="PTHR30622:SF2">
    <property type="entry name" value="UNDECAPRENYL-DIPHOSPHATASE"/>
    <property type="match status" value="1"/>
</dbReference>
<reference evidence="15" key="2">
    <citation type="journal article" date="2021" name="Microbiome">
        <title>Successional dynamics and alternative stable states in a saline activated sludge microbial community over 9 years.</title>
        <authorList>
            <person name="Wang Y."/>
            <person name="Ye J."/>
            <person name="Ju F."/>
            <person name="Liu L."/>
            <person name="Boyd J.A."/>
            <person name="Deng Y."/>
            <person name="Parks D.H."/>
            <person name="Jiang X."/>
            <person name="Yin X."/>
            <person name="Woodcroft B.J."/>
            <person name="Tyson G.W."/>
            <person name="Hugenholtz P."/>
            <person name="Polz M.F."/>
            <person name="Zhang T."/>
        </authorList>
    </citation>
    <scope>NUCLEOTIDE SEQUENCE</scope>
    <source>
        <strain evidence="15">HKST-UBA80</strain>
    </source>
</reference>
<keyword evidence="5 14" id="KW-1003">Cell membrane</keyword>
<keyword evidence="6 14" id="KW-0812">Transmembrane</keyword>
<keyword evidence="10 14" id="KW-0046">Antibiotic resistance</keyword>
<dbReference type="GO" id="GO:0005886">
    <property type="term" value="C:plasma membrane"/>
    <property type="evidence" value="ECO:0007669"/>
    <property type="project" value="UniProtKB-SubCell"/>
</dbReference>
<feature type="transmembrane region" description="Helical" evidence="14">
    <location>
        <begin position="219"/>
        <end position="242"/>
    </location>
</feature>
<dbReference type="HAMAP" id="MF_01006">
    <property type="entry name" value="Undec_diphosphatase"/>
    <property type="match status" value="1"/>
</dbReference>
<evidence type="ECO:0000256" key="2">
    <source>
        <dbReference type="ARBA" id="ARBA00010621"/>
    </source>
</evidence>
<comment type="function">
    <text evidence="14">Catalyzes the dephosphorylation of undecaprenyl diphosphate (UPP). Confers resistance to bacitracin.</text>
</comment>
<organism evidence="15 16">
    <name type="scientific">candidate division WWE3 bacterium</name>
    <dbReference type="NCBI Taxonomy" id="2053526"/>
    <lineage>
        <taxon>Bacteria</taxon>
        <taxon>Katanobacteria</taxon>
    </lineage>
</organism>
<dbReference type="Pfam" id="PF02673">
    <property type="entry name" value="BacA"/>
    <property type="match status" value="1"/>
</dbReference>
<dbReference type="EC" id="3.6.1.27" evidence="3 14"/>
<dbReference type="InterPro" id="IPR003824">
    <property type="entry name" value="UppP"/>
</dbReference>
<feature type="transmembrane region" description="Helical" evidence="14">
    <location>
        <begin position="40"/>
        <end position="60"/>
    </location>
</feature>
<evidence type="ECO:0000256" key="6">
    <source>
        <dbReference type="ARBA" id="ARBA00022692"/>
    </source>
</evidence>
<keyword evidence="14" id="KW-0961">Cell wall biogenesis/degradation</keyword>
<dbReference type="GO" id="GO:0050380">
    <property type="term" value="F:undecaprenyl-diphosphatase activity"/>
    <property type="evidence" value="ECO:0007669"/>
    <property type="project" value="UniProtKB-UniRule"/>
</dbReference>
<evidence type="ECO:0000256" key="7">
    <source>
        <dbReference type="ARBA" id="ARBA00022801"/>
    </source>
</evidence>
<evidence type="ECO:0000256" key="9">
    <source>
        <dbReference type="ARBA" id="ARBA00023136"/>
    </source>
</evidence>
<keyword evidence="9 14" id="KW-0472">Membrane</keyword>
<comment type="catalytic activity">
    <reaction evidence="13 14">
        <text>di-trans,octa-cis-undecaprenyl diphosphate + H2O = di-trans,octa-cis-undecaprenyl phosphate + phosphate + H(+)</text>
        <dbReference type="Rhea" id="RHEA:28094"/>
        <dbReference type="ChEBI" id="CHEBI:15377"/>
        <dbReference type="ChEBI" id="CHEBI:15378"/>
        <dbReference type="ChEBI" id="CHEBI:43474"/>
        <dbReference type="ChEBI" id="CHEBI:58405"/>
        <dbReference type="ChEBI" id="CHEBI:60392"/>
        <dbReference type="EC" id="3.6.1.27"/>
    </reaction>
</comment>
<dbReference type="EMBL" id="JAGQNY010000001">
    <property type="protein sequence ID" value="MCA9301745.1"/>
    <property type="molecule type" value="Genomic_DNA"/>
</dbReference>
<feature type="transmembrane region" description="Helical" evidence="14">
    <location>
        <begin position="189"/>
        <end position="207"/>
    </location>
</feature>
<evidence type="ECO:0000256" key="3">
    <source>
        <dbReference type="ARBA" id="ARBA00012374"/>
    </source>
</evidence>
<evidence type="ECO:0000256" key="4">
    <source>
        <dbReference type="ARBA" id="ARBA00021581"/>
    </source>
</evidence>
<evidence type="ECO:0000256" key="14">
    <source>
        <dbReference type="HAMAP-Rule" id="MF_01006"/>
    </source>
</evidence>
<keyword evidence="8 14" id="KW-1133">Transmembrane helix</keyword>
<keyword evidence="14" id="KW-0573">Peptidoglycan synthesis</keyword>
<dbReference type="AlphaFoldDB" id="A0A955IWQ4"/>
<feature type="transmembrane region" description="Helical" evidence="14">
    <location>
        <begin position="118"/>
        <end position="137"/>
    </location>
</feature>
<protein>
    <recommendedName>
        <fullName evidence="4 14">Undecaprenyl-diphosphatase</fullName>
        <ecNumber evidence="3 14">3.6.1.27</ecNumber>
    </recommendedName>
    <alternativeName>
        <fullName evidence="12 14">Bacitracin resistance protein</fullName>
    </alternativeName>
    <alternativeName>
        <fullName evidence="11 14">Undecaprenyl pyrophosphate phosphatase</fullName>
    </alternativeName>
</protein>
<evidence type="ECO:0000256" key="10">
    <source>
        <dbReference type="ARBA" id="ARBA00023251"/>
    </source>
</evidence>
<evidence type="ECO:0000256" key="12">
    <source>
        <dbReference type="ARBA" id="ARBA00032932"/>
    </source>
</evidence>
<proteinExistence type="inferred from homology"/>
<keyword evidence="7 14" id="KW-0378">Hydrolase</keyword>
<name>A0A955IWQ4_UNCKA</name>
<dbReference type="NCBIfam" id="TIGR00753">
    <property type="entry name" value="undec_PP_bacA"/>
    <property type="match status" value="1"/>
</dbReference>
<comment type="subcellular location">
    <subcellularLocation>
        <location evidence="1 14">Cell membrane</location>
        <topology evidence="1 14">Multi-pass membrane protein</topology>
    </subcellularLocation>
</comment>
<dbReference type="GO" id="GO:0046677">
    <property type="term" value="P:response to antibiotic"/>
    <property type="evidence" value="ECO:0007669"/>
    <property type="project" value="UniProtKB-UniRule"/>
</dbReference>
<evidence type="ECO:0000313" key="16">
    <source>
        <dbReference type="Proteomes" id="UP000714817"/>
    </source>
</evidence>
<dbReference type="GO" id="GO:0008360">
    <property type="term" value="P:regulation of cell shape"/>
    <property type="evidence" value="ECO:0007669"/>
    <property type="project" value="UniProtKB-KW"/>
</dbReference>
<evidence type="ECO:0000256" key="8">
    <source>
        <dbReference type="ARBA" id="ARBA00022989"/>
    </source>
</evidence>
<comment type="caution">
    <text evidence="15">The sequence shown here is derived from an EMBL/GenBank/DDBJ whole genome shotgun (WGS) entry which is preliminary data.</text>
</comment>
<dbReference type="Proteomes" id="UP000714817">
    <property type="component" value="Unassembled WGS sequence"/>
</dbReference>
<evidence type="ECO:0000256" key="5">
    <source>
        <dbReference type="ARBA" id="ARBA00022475"/>
    </source>
</evidence>
<comment type="similarity">
    <text evidence="2 14">Belongs to the UppP family.</text>
</comment>
<comment type="miscellaneous">
    <text evidence="14">Bacitracin is thought to be involved in the inhibition of peptidoglycan synthesis by sequestering undecaprenyl diphosphate, thereby reducing the pool of lipid carrier available.</text>
</comment>
<dbReference type="PANTHER" id="PTHR30622">
    <property type="entry name" value="UNDECAPRENYL-DIPHOSPHATASE"/>
    <property type="match status" value="1"/>
</dbReference>
<evidence type="ECO:0000256" key="1">
    <source>
        <dbReference type="ARBA" id="ARBA00004651"/>
    </source>
</evidence>
<sequence length="273" mass="30222">MTIFQALVLGTIQGLSEFLPISSSGHLILLPYLLRWNEQSLAFDLVLHVGTSVALIVYFFRDLLDIAKALFFNIAQKRNKLQEYSRSGKYGLFALVAVIPAGIAGIVLDATLEQVFRSALWVELFLLLGTILMYVAEKRFARIETKSELTLKKSIAIGLFEMLALLPGFSRSGSTISGGMIVGLSRKEAARFSFIMAIPTILGAALYKIYSSFESLQQLGGLLVVVGFLSSFITGILAISFLMKFLRNNSLTTFIVYRILIVLVLLGLFYVRI</sequence>
<accession>A0A955IWQ4</accession>
<keyword evidence="14" id="KW-0133">Cell shape</keyword>
<feature type="transmembrane region" description="Helical" evidence="14">
    <location>
        <begin position="254"/>
        <end position="271"/>
    </location>
</feature>
<dbReference type="GO" id="GO:0071555">
    <property type="term" value="P:cell wall organization"/>
    <property type="evidence" value="ECO:0007669"/>
    <property type="project" value="UniProtKB-KW"/>
</dbReference>
<reference evidence="15" key="1">
    <citation type="submission" date="2020-04" db="EMBL/GenBank/DDBJ databases">
        <authorList>
            <person name="Zhang T."/>
        </authorList>
    </citation>
    <scope>NUCLEOTIDE SEQUENCE</scope>
    <source>
        <strain evidence="15">HKST-UBA80</strain>
    </source>
</reference>
<evidence type="ECO:0000256" key="11">
    <source>
        <dbReference type="ARBA" id="ARBA00032707"/>
    </source>
</evidence>
<feature type="transmembrane region" description="Helical" evidence="14">
    <location>
        <begin position="90"/>
        <end position="112"/>
    </location>
</feature>
<dbReference type="GO" id="GO:0009252">
    <property type="term" value="P:peptidoglycan biosynthetic process"/>
    <property type="evidence" value="ECO:0007669"/>
    <property type="project" value="UniProtKB-KW"/>
</dbReference>
<gene>
    <name evidence="14 15" type="primary">uppP</name>
    <name evidence="15" type="ORF">KDA10_00030</name>
</gene>
<evidence type="ECO:0000313" key="15">
    <source>
        <dbReference type="EMBL" id="MCA9301745.1"/>
    </source>
</evidence>